<dbReference type="PANTHER" id="PTHR32251">
    <property type="entry name" value="3-OXO-5-ALPHA-STEROID 4-DEHYDROGENASE"/>
    <property type="match status" value="1"/>
</dbReference>
<dbReference type="InterPro" id="IPR010721">
    <property type="entry name" value="UstE-like"/>
</dbReference>
<feature type="transmembrane region" description="Helical" evidence="1">
    <location>
        <begin position="158"/>
        <end position="176"/>
    </location>
</feature>
<dbReference type="Gramene" id="ABO97766">
    <property type="protein sequence ID" value="ABO97766"/>
    <property type="gene ID" value="OSTLU_16639"/>
</dbReference>
<feature type="transmembrane region" description="Helical" evidence="1">
    <location>
        <begin position="133"/>
        <end position="152"/>
    </location>
</feature>
<dbReference type="GO" id="GO:0016020">
    <property type="term" value="C:membrane"/>
    <property type="evidence" value="ECO:0007669"/>
    <property type="project" value="TreeGrafter"/>
</dbReference>
<dbReference type="OrthoDB" id="67965at2759"/>
<feature type="transmembrane region" description="Helical" evidence="1">
    <location>
        <begin position="6"/>
        <end position="25"/>
    </location>
</feature>
<feature type="transmembrane region" description="Helical" evidence="1">
    <location>
        <begin position="82"/>
        <end position="102"/>
    </location>
</feature>
<dbReference type="HOGENOM" id="CLU_1206722_0_0_1"/>
<dbReference type="AlphaFoldDB" id="A4S249"/>
<protein>
    <submittedName>
        <fullName evidence="2">Uncharacterized protein</fullName>
    </submittedName>
</protein>
<reference evidence="2 3" key="1">
    <citation type="journal article" date="2007" name="Proc. Natl. Acad. Sci. U.S.A.">
        <title>The tiny eukaryote Ostreococcus provides genomic insights into the paradox of plankton speciation.</title>
        <authorList>
            <person name="Palenik B."/>
            <person name="Grimwood J."/>
            <person name="Aerts A."/>
            <person name="Rouze P."/>
            <person name="Salamov A."/>
            <person name="Putnam N."/>
            <person name="Dupont C."/>
            <person name="Jorgensen R."/>
            <person name="Derelle E."/>
            <person name="Rombauts S."/>
            <person name="Zhou K."/>
            <person name="Otillar R."/>
            <person name="Merchant S.S."/>
            <person name="Podell S."/>
            <person name="Gaasterland T."/>
            <person name="Napoli C."/>
            <person name="Gendler K."/>
            <person name="Manuell A."/>
            <person name="Tai V."/>
            <person name="Vallon O."/>
            <person name="Piganeau G."/>
            <person name="Jancek S."/>
            <person name="Heijde M."/>
            <person name="Jabbari K."/>
            <person name="Bowler C."/>
            <person name="Lohr M."/>
            <person name="Robbens S."/>
            <person name="Werner G."/>
            <person name="Dubchak I."/>
            <person name="Pazour G.J."/>
            <person name="Ren Q."/>
            <person name="Paulsen I."/>
            <person name="Delwiche C."/>
            <person name="Schmutz J."/>
            <person name="Rokhsar D."/>
            <person name="Van de Peer Y."/>
            <person name="Moreau H."/>
            <person name="Grigoriev I.V."/>
        </authorList>
    </citation>
    <scope>NUCLEOTIDE SEQUENCE [LARGE SCALE GENOMIC DNA]</scope>
    <source>
        <strain evidence="2 3">CCE9901</strain>
    </source>
</reference>
<dbReference type="eggNOG" id="KOG4650">
    <property type="taxonomic scope" value="Eukaryota"/>
</dbReference>
<dbReference type="Gene3D" id="1.20.120.1630">
    <property type="match status" value="1"/>
</dbReference>
<keyword evidence="1" id="KW-0472">Membrane</keyword>
<feature type="transmembrane region" description="Helical" evidence="1">
    <location>
        <begin position="45"/>
        <end position="62"/>
    </location>
</feature>
<dbReference type="Pfam" id="PF06966">
    <property type="entry name" value="DUF1295"/>
    <property type="match status" value="1"/>
</dbReference>
<dbReference type="OMA" id="CYAGAIA"/>
<gene>
    <name evidence="2" type="ORF">OSTLU_16639</name>
</gene>
<name>A4S249_OSTLU</name>
<organism evidence="2 3">
    <name type="scientific">Ostreococcus lucimarinus (strain CCE9901)</name>
    <dbReference type="NCBI Taxonomy" id="436017"/>
    <lineage>
        <taxon>Eukaryota</taxon>
        <taxon>Viridiplantae</taxon>
        <taxon>Chlorophyta</taxon>
        <taxon>Mamiellophyceae</taxon>
        <taxon>Mamiellales</taxon>
        <taxon>Bathycoccaceae</taxon>
        <taxon>Ostreococcus</taxon>
    </lineage>
</organism>
<sequence length="208" mass="22929">MLALHVAGGAAYGARLAAFLFYRSVTWDEWRERAKNAPEANAKSFAKQTLVIALCSALYAMMSSPMMWHAQNVNAVNAAKYAGVIAVGLALEWVGLILEAVADQQKFNYKATEEGKTKWCSKGLYKFCRHPNYLGEIMFWVGLYVAGFPAMLTRPITLVPSSLGLLFIVKLMTSAAKRGDKKQLEKYGEDNAAYKAWVESTCSLVPGN</sequence>
<dbReference type="KEGG" id="olu:OSTLU_16639"/>
<evidence type="ECO:0000313" key="3">
    <source>
        <dbReference type="Proteomes" id="UP000001568"/>
    </source>
</evidence>
<dbReference type="PROSITE" id="PS50244">
    <property type="entry name" value="S5A_REDUCTASE"/>
    <property type="match status" value="1"/>
</dbReference>
<evidence type="ECO:0000256" key="1">
    <source>
        <dbReference type="SAM" id="Phobius"/>
    </source>
</evidence>
<keyword evidence="3" id="KW-1185">Reference proteome</keyword>
<dbReference type="RefSeq" id="XP_001419473.1">
    <property type="nucleotide sequence ID" value="XM_001419436.1"/>
</dbReference>
<dbReference type="PANTHER" id="PTHR32251:SF15">
    <property type="entry name" value="3-OXO-5-ALPHA-STEROID 4-DEHYDROGENASE (DUF1295)"/>
    <property type="match status" value="1"/>
</dbReference>
<dbReference type="Proteomes" id="UP000001568">
    <property type="component" value="Chromosome 9"/>
</dbReference>
<dbReference type="EMBL" id="CP000589">
    <property type="protein sequence ID" value="ABO97766.1"/>
    <property type="molecule type" value="Genomic_DNA"/>
</dbReference>
<keyword evidence="1" id="KW-0812">Transmembrane</keyword>
<keyword evidence="1" id="KW-1133">Transmembrane helix</keyword>
<evidence type="ECO:0000313" key="2">
    <source>
        <dbReference type="EMBL" id="ABO97766.1"/>
    </source>
</evidence>
<proteinExistence type="predicted"/>
<dbReference type="GeneID" id="5003622"/>
<accession>A4S249</accession>